<dbReference type="Proteomes" id="UP000545037">
    <property type="component" value="Unassembled WGS sequence"/>
</dbReference>
<sequence length="243" mass="26070">MTARLQSEIVSIYEARALLGLTGAVDGPVLTETFRKAIKAARPDLPGGDETRFRRTIAAWRLLQAQAAKPLPLAAPPSRQTPLPVIGITPTQALQGGKTTVRVNGRTLRVKLSPGLRTGDEIRLKGAGPEGRNLRLPVLIRATDGVTVLGNDIHMTWPTAARLIDDGGRVEIETHAGPRSAWITPGLTGTICLRLRDLGLPARGSRAAGHLFVTLIRSADTPSAAEDLLSRFTRVWTPERLAA</sequence>
<dbReference type="SUPFAM" id="SSF49493">
    <property type="entry name" value="HSP40/DnaJ peptide-binding domain"/>
    <property type="match status" value="1"/>
</dbReference>
<name>A0A7W9FFM2_9CAUL</name>
<keyword evidence="2" id="KW-0238">DNA-binding</keyword>
<dbReference type="EMBL" id="JACHOR010000002">
    <property type="protein sequence ID" value="MBB5745544.1"/>
    <property type="molecule type" value="Genomic_DNA"/>
</dbReference>
<dbReference type="InterPro" id="IPR008971">
    <property type="entry name" value="HSP40/DnaJ_pept-bd"/>
</dbReference>
<evidence type="ECO:0000259" key="1">
    <source>
        <dbReference type="Pfam" id="PF01556"/>
    </source>
</evidence>
<dbReference type="AlphaFoldDB" id="A0A7W9FFM2"/>
<feature type="domain" description="Chaperone DnaJ C-terminal" evidence="1">
    <location>
        <begin position="90"/>
        <end position="215"/>
    </location>
</feature>
<evidence type="ECO:0000313" key="2">
    <source>
        <dbReference type="EMBL" id="MBB5745544.1"/>
    </source>
</evidence>
<dbReference type="Pfam" id="PF01556">
    <property type="entry name" value="DnaJ_C"/>
    <property type="match status" value="1"/>
</dbReference>
<dbReference type="GO" id="GO:0051082">
    <property type="term" value="F:unfolded protein binding"/>
    <property type="evidence" value="ECO:0007669"/>
    <property type="project" value="InterPro"/>
</dbReference>
<dbReference type="GO" id="GO:0003677">
    <property type="term" value="F:DNA binding"/>
    <property type="evidence" value="ECO:0007669"/>
    <property type="project" value="UniProtKB-KW"/>
</dbReference>
<organism evidence="2 3">
    <name type="scientific">Brevundimonas variabilis</name>
    <dbReference type="NCBI Taxonomy" id="74312"/>
    <lineage>
        <taxon>Bacteria</taxon>
        <taxon>Pseudomonadati</taxon>
        <taxon>Pseudomonadota</taxon>
        <taxon>Alphaproteobacteria</taxon>
        <taxon>Caulobacterales</taxon>
        <taxon>Caulobacteraceae</taxon>
        <taxon>Brevundimonas</taxon>
    </lineage>
</organism>
<proteinExistence type="predicted"/>
<keyword evidence="3" id="KW-1185">Reference proteome</keyword>
<protein>
    <submittedName>
        <fullName evidence="2">Curved DNA-binding protein</fullName>
    </submittedName>
</protein>
<reference evidence="2 3" key="1">
    <citation type="submission" date="2020-08" db="EMBL/GenBank/DDBJ databases">
        <title>Genomic Encyclopedia of Type Strains, Phase IV (KMG-IV): sequencing the most valuable type-strain genomes for metagenomic binning, comparative biology and taxonomic classification.</title>
        <authorList>
            <person name="Goeker M."/>
        </authorList>
    </citation>
    <scope>NUCLEOTIDE SEQUENCE [LARGE SCALE GENOMIC DNA]</scope>
    <source>
        <strain evidence="2 3">DSM 4737</strain>
    </source>
</reference>
<dbReference type="RefSeq" id="WP_183212529.1">
    <property type="nucleotide sequence ID" value="NZ_JACHOR010000002.1"/>
</dbReference>
<dbReference type="GO" id="GO:0006457">
    <property type="term" value="P:protein folding"/>
    <property type="evidence" value="ECO:0007669"/>
    <property type="project" value="InterPro"/>
</dbReference>
<gene>
    <name evidence="2" type="ORF">GGR13_001128</name>
</gene>
<dbReference type="Gene3D" id="2.60.260.20">
    <property type="entry name" value="Urease metallochaperone UreE, N-terminal domain"/>
    <property type="match status" value="1"/>
</dbReference>
<comment type="caution">
    <text evidence="2">The sequence shown here is derived from an EMBL/GenBank/DDBJ whole genome shotgun (WGS) entry which is preliminary data.</text>
</comment>
<dbReference type="InterPro" id="IPR002939">
    <property type="entry name" value="DnaJ_C"/>
</dbReference>
<accession>A0A7W9FFM2</accession>
<evidence type="ECO:0000313" key="3">
    <source>
        <dbReference type="Proteomes" id="UP000545037"/>
    </source>
</evidence>